<dbReference type="Proteomes" id="UP001362999">
    <property type="component" value="Unassembled WGS sequence"/>
</dbReference>
<sequence>MSTQPTPAPRAAPRASNPPLSTSPAHSPGDPSLIGPDSLPNDTPQPNTNAGAASPADAAAPPLVLKALCYETLTTNSIFGLPTAQKVHLVRRFRERYSAHATFQFQTTPRSRTRREERNARHLMSYDVATQYFQDLYNAQALATAQATVAAAAAAAAANRTSQQADEAQQGAEQVAQGAGDQGNSDNVAPPTSPIIPPRVFSLPDDLNGPPNAAAAAGWDDDDDDDNIRLEGLAASSSSVDSAGGNPSSTGASPSTGATPSPSAAASPSSYLLRVWSRLGFNSFFPRPYTETLETTDDLDEETAADDTVEAAVAAATAAGGGPFHIIKMLSMYGAKHVYCRCTDGRHRELERREAFAFHGFDGAVVIKRARTSILPME</sequence>
<feature type="region of interest" description="Disordered" evidence="1">
    <location>
        <begin position="163"/>
        <end position="264"/>
    </location>
</feature>
<feature type="compositionally biased region" description="Low complexity" evidence="1">
    <location>
        <begin position="163"/>
        <end position="183"/>
    </location>
</feature>
<protein>
    <submittedName>
        <fullName evidence="2">Uncharacterized protein</fullName>
    </submittedName>
</protein>
<dbReference type="EMBL" id="JAWWNJ010000022">
    <property type="protein sequence ID" value="KAK7033759.1"/>
    <property type="molecule type" value="Genomic_DNA"/>
</dbReference>
<reference evidence="2 3" key="1">
    <citation type="journal article" date="2024" name="J Genomics">
        <title>Draft genome sequencing and assembly of Favolaschia claudopus CIRM-BRFM 2984 isolated from oak limbs.</title>
        <authorList>
            <person name="Navarro D."/>
            <person name="Drula E."/>
            <person name="Chaduli D."/>
            <person name="Cazenave R."/>
            <person name="Ahrendt S."/>
            <person name="Wang J."/>
            <person name="Lipzen A."/>
            <person name="Daum C."/>
            <person name="Barry K."/>
            <person name="Grigoriev I.V."/>
            <person name="Favel A."/>
            <person name="Rosso M.N."/>
            <person name="Martin F."/>
        </authorList>
    </citation>
    <scope>NUCLEOTIDE SEQUENCE [LARGE SCALE GENOMIC DNA]</scope>
    <source>
        <strain evidence="2 3">CIRM-BRFM 2984</strain>
    </source>
</reference>
<organism evidence="2 3">
    <name type="scientific">Favolaschia claudopus</name>
    <dbReference type="NCBI Taxonomy" id="2862362"/>
    <lineage>
        <taxon>Eukaryota</taxon>
        <taxon>Fungi</taxon>
        <taxon>Dikarya</taxon>
        <taxon>Basidiomycota</taxon>
        <taxon>Agaricomycotina</taxon>
        <taxon>Agaricomycetes</taxon>
        <taxon>Agaricomycetidae</taxon>
        <taxon>Agaricales</taxon>
        <taxon>Marasmiineae</taxon>
        <taxon>Mycenaceae</taxon>
        <taxon>Favolaschia</taxon>
    </lineage>
</organism>
<keyword evidence="3" id="KW-1185">Reference proteome</keyword>
<comment type="caution">
    <text evidence="2">The sequence shown here is derived from an EMBL/GenBank/DDBJ whole genome shotgun (WGS) entry which is preliminary data.</text>
</comment>
<feature type="compositionally biased region" description="Polar residues" evidence="1">
    <location>
        <begin position="40"/>
        <end position="49"/>
    </location>
</feature>
<feature type="region of interest" description="Disordered" evidence="1">
    <location>
        <begin position="1"/>
        <end position="56"/>
    </location>
</feature>
<feature type="compositionally biased region" description="Low complexity" evidence="1">
    <location>
        <begin position="204"/>
        <end position="218"/>
    </location>
</feature>
<evidence type="ECO:0000313" key="2">
    <source>
        <dbReference type="EMBL" id="KAK7033759.1"/>
    </source>
</evidence>
<dbReference type="AlphaFoldDB" id="A0AAW0C5B9"/>
<gene>
    <name evidence="2" type="ORF">R3P38DRAFT_3185522</name>
</gene>
<evidence type="ECO:0000256" key="1">
    <source>
        <dbReference type="SAM" id="MobiDB-lite"/>
    </source>
</evidence>
<name>A0AAW0C5B9_9AGAR</name>
<feature type="compositionally biased region" description="Low complexity" evidence="1">
    <location>
        <begin position="232"/>
        <end position="264"/>
    </location>
</feature>
<proteinExistence type="predicted"/>
<feature type="compositionally biased region" description="Pro residues" evidence="1">
    <location>
        <begin position="1"/>
        <end position="10"/>
    </location>
</feature>
<accession>A0AAW0C5B9</accession>
<evidence type="ECO:0000313" key="3">
    <source>
        <dbReference type="Proteomes" id="UP001362999"/>
    </source>
</evidence>